<dbReference type="Gene3D" id="3.40.640.10">
    <property type="entry name" value="Type I PLP-dependent aspartate aminotransferase-like (Major domain)"/>
    <property type="match status" value="1"/>
</dbReference>
<evidence type="ECO:0000256" key="9">
    <source>
        <dbReference type="ARBA" id="ARBA00047412"/>
    </source>
</evidence>
<protein>
    <recommendedName>
        <fullName evidence="8">alanine transaminase</fullName>
        <ecNumber evidence="8">2.6.1.2</ecNumber>
    </recommendedName>
</protein>
<evidence type="ECO:0000256" key="2">
    <source>
        <dbReference type="ARBA" id="ARBA00011738"/>
    </source>
</evidence>
<dbReference type="EMBL" id="CAUEEQ010026173">
    <property type="protein sequence ID" value="CAJ0946899.1"/>
    <property type="molecule type" value="Genomic_DNA"/>
</dbReference>
<feature type="domain" description="Aminotransferase class I/classII large" evidence="10">
    <location>
        <begin position="57"/>
        <end position="203"/>
    </location>
</feature>
<evidence type="ECO:0000313" key="12">
    <source>
        <dbReference type="Proteomes" id="UP001176940"/>
    </source>
</evidence>
<evidence type="ECO:0000256" key="7">
    <source>
        <dbReference type="ARBA" id="ARBA00025785"/>
    </source>
</evidence>
<dbReference type="Gene3D" id="1.10.287.1970">
    <property type="match status" value="1"/>
</dbReference>
<evidence type="ECO:0000256" key="1">
    <source>
        <dbReference type="ARBA" id="ARBA00001933"/>
    </source>
</evidence>
<gene>
    <name evidence="11" type="ORF">RIMI_LOCUS11515537</name>
</gene>
<comment type="cofactor">
    <cofactor evidence="1">
        <name>pyridoxal 5'-phosphate</name>
        <dbReference type="ChEBI" id="CHEBI:597326"/>
    </cofactor>
</comment>
<comment type="similarity">
    <text evidence="7">Belongs to the class-I pyridoxal-phosphate-dependent aminotransferase family. Alanine aminotransferase subfamily.</text>
</comment>
<keyword evidence="12" id="KW-1185">Reference proteome</keyword>
<keyword evidence="5" id="KW-0663">Pyridoxal phosphate</keyword>
<sequence>MLKSQTTPLKGIHKPFSTVTPCFFGDMQMMGYKPCTFFRQVAALCTYPDLLESDHFPEDTKTRAREILKNLDSGSVGSYNPRYITQTLPHKIANFMMRRDNGVPSDPRNIIVCCGASEAVLSALSLVVDGEAVLRTGILLPVPYYPLYMDAIVLSGAVMLPYSLDEARGWAVSVSRIRESLSAARNQCLPRVLCVINPGNPTGRGHRSYNKMGLVT</sequence>
<organism evidence="11 12">
    <name type="scientific">Ranitomeya imitator</name>
    <name type="common">mimic poison frog</name>
    <dbReference type="NCBI Taxonomy" id="111125"/>
    <lineage>
        <taxon>Eukaryota</taxon>
        <taxon>Metazoa</taxon>
        <taxon>Chordata</taxon>
        <taxon>Craniata</taxon>
        <taxon>Vertebrata</taxon>
        <taxon>Euteleostomi</taxon>
        <taxon>Amphibia</taxon>
        <taxon>Batrachia</taxon>
        <taxon>Anura</taxon>
        <taxon>Neobatrachia</taxon>
        <taxon>Hyloidea</taxon>
        <taxon>Dendrobatidae</taxon>
        <taxon>Dendrobatinae</taxon>
        <taxon>Ranitomeya</taxon>
    </lineage>
</organism>
<keyword evidence="3" id="KW-0032">Aminotransferase</keyword>
<evidence type="ECO:0000256" key="8">
    <source>
        <dbReference type="ARBA" id="ARBA00026106"/>
    </source>
</evidence>
<comment type="pathway">
    <text evidence="6">Amino-acid degradation; L-alanine degradation via transaminase pathway; pyruvate from L-alanine: step 1/1.</text>
</comment>
<accession>A0ABN9LP33</accession>
<evidence type="ECO:0000256" key="3">
    <source>
        <dbReference type="ARBA" id="ARBA00022576"/>
    </source>
</evidence>
<dbReference type="Proteomes" id="UP001176940">
    <property type="component" value="Unassembled WGS sequence"/>
</dbReference>
<evidence type="ECO:0000256" key="6">
    <source>
        <dbReference type="ARBA" id="ARBA00025708"/>
    </source>
</evidence>
<dbReference type="InterPro" id="IPR015421">
    <property type="entry name" value="PyrdxlP-dep_Trfase_major"/>
</dbReference>
<evidence type="ECO:0000256" key="5">
    <source>
        <dbReference type="ARBA" id="ARBA00022898"/>
    </source>
</evidence>
<keyword evidence="4" id="KW-0808">Transferase</keyword>
<dbReference type="InterPro" id="IPR015424">
    <property type="entry name" value="PyrdxlP-dep_Trfase"/>
</dbReference>
<dbReference type="SUPFAM" id="SSF53383">
    <property type="entry name" value="PLP-dependent transferases"/>
    <property type="match status" value="1"/>
</dbReference>
<dbReference type="InterPro" id="IPR045088">
    <property type="entry name" value="ALAT1/2-like"/>
</dbReference>
<evidence type="ECO:0000256" key="4">
    <source>
        <dbReference type="ARBA" id="ARBA00022679"/>
    </source>
</evidence>
<comment type="caution">
    <text evidence="11">The sequence shown here is derived from an EMBL/GenBank/DDBJ whole genome shotgun (WGS) entry which is preliminary data.</text>
</comment>
<comment type="subunit">
    <text evidence="2">Homodimer.</text>
</comment>
<dbReference type="Pfam" id="PF00155">
    <property type="entry name" value="Aminotran_1_2"/>
    <property type="match status" value="1"/>
</dbReference>
<dbReference type="PANTHER" id="PTHR11751">
    <property type="entry name" value="ALANINE AMINOTRANSFERASE"/>
    <property type="match status" value="1"/>
</dbReference>
<dbReference type="PANTHER" id="PTHR11751:SF308">
    <property type="entry name" value="ALANINE AMINOTRANSFERASE 1"/>
    <property type="match status" value="1"/>
</dbReference>
<reference evidence="11" key="1">
    <citation type="submission" date="2023-07" db="EMBL/GenBank/DDBJ databases">
        <authorList>
            <person name="Stuckert A."/>
        </authorList>
    </citation>
    <scope>NUCLEOTIDE SEQUENCE</scope>
</reference>
<evidence type="ECO:0000259" key="10">
    <source>
        <dbReference type="Pfam" id="PF00155"/>
    </source>
</evidence>
<name>A0ABN9LP33_9NEOB</name>
<proteinExistence type="inferred from homology"/>
<feature type="non-terminal residue" evidence="11">
    <location>
        <position position="216"/>
    </location>
</feature>
<evidence type="ECO:0000313" key="11">
    <source>
        <dbReference type="EMBL" id="CAJ0946899.1"/>
    </source>
</evidence>
<dbReference type="InterPro" id="IPR004839">
    <property type="entry name" value="Aminotransferase_I/II_large"/>
</dbReference>
<comment type="catalytic activity">
    <reaction evidence="9">
        <text>L-alanine + 2-oxoglutarate = pyruvate + L-glutamate</text>
        <dbReference type="Rhea" id="RHEA:19453"/>
        <dbReference type="ChEBI" id="CHEBI:15361"/>
        <dbReference type="ChEBI" id="CHEBI:16810"/>
        <dbReference type="ChEBI" id="CHEBI:29985"/>
        <dbReference type="ChEBI" id="CHEBI:57972"/>
        <dbReference type="EC" id="2.6.1.2"/>
    </reaction>
</comment>
<dbReference type="EC" id="2.6.1.2" evidence="8"/>